<sequence length="85" mass="9685">MRPLVQKYPLPFVSDLLTLVASHFMINGHILRIIQWSYPEDRQVVTSRGSSSGHIPRIVKWSHPEDRPVVITRGSSSGHNSRINQ</sequence>
<evidence type="ECO:0000313" key="1">
    <source>
        <dbReference type="EMBL" id="GFO34462.1"/>
    </source>
</evidence>
<evidence type="ECO:0000313" key="2">
    <source>
        <dbReference type="Proteomes" id="UP000735302"/>
    </source>
</evidence>
<proteinExistence type="predicted"/>
<organism evidence="1 2">
    <name type="scientific">Plakobranchus ocellatus</name>
    <dbReference type="NCBI Taxonomy" id="259542"/>
    <lineage>
        <taxon>Eukaryota</taxon>
        <taxon>Metazoa</taxon>
        <taxon>Spiralia</taxon>
        <taxon>Lophotrochozoa</taxon>
        <taxon>Mollusca</taxon>
        <taxon>Gastropoda</taxon>
        <taxon>Heterobranchia</taxon>
        <taxon>Euthyneura</taxon>
        <taxon>Panpulmonata</taxon>
        <taxon>Sacoglossa</taxon>
        <taxon>Placobranchoidea</taxon>
        <taxon>Plakobranchidae</taxon>
        <taxon>Plakobranchus</taxon>
    </lineage>
</organism>
<dbReference type="Proteomes" id="UP000735302">
    <property type="component" value="Unassembled WGS sequence"/>
</dbReference>
<dbReference type="AlphaFoldDB" id="A0AAV4CRD9"/>
<comment type="caution">
    <text evidence="1">The sequence shown here is derived from an EMBL/GenBank/DDBJ whole genome shotgun (WGS) entry which is preliminary data.</text>
</comment>
<dbReference type="EMBL" id="BLXT01006904">
    <property type="protein sequence ID" value="GFO34462.1"/>
    <property type="molecule type" value="Genomic_DNA"/>
</dbReference>
<gene>
    <name evidence="1" type="ORF">PoB_006096700</name>
</gene>
<protein>
    <submittedName>
        <fullName evidence="1">Uncharacterized protein</fullName>
    </submittedName>
</protein>
<name>A0AAV4CRD9_9GAST</name>
<keyword evidence="2" id="KW-1185">Reference proteome</keyword>
<accession>A0AAV4CRD9</accession>
<reference evidence="1 2" key="1">
    <citation type="journal article" date="2021" name="Elife">
        <title>Chloroplast acquisition without the gene transfer in kleptoplastic sea slugs, Plakobranchus ocellatus.</title>
        <authorList>
            <person name="Maeda T."/>
            <person name="Takahashi S."/>
            <person name="Yoshida T."/>
            <person name="Shimamura S."/>
            <person name="Takaki Y."/>
            <person name="Nagai Y."/>
            <person name="Toyoda A."/>
            <person name="Suzuki Y."/>
            <person name="Arimoto A."/>
            <person name="Ishii H."/>
            <person name="Satoh N."/>
            <person name="Nishiyama T."/>
            <person name="Hasebe M."/>
            <person name="Maruyama T."/>
            <person name="Minagawa J."/>
            <person name="Obokata J."/>
            <person name="Shigenobu S."/>
        </authorList>
    </citation>
    <scope>NUCLEOTIDE SEQUENCE [LARGE SCALE GENOMIC DNA]</scope>
</reference>